<gene>
    <name evidence="1" type="ORF">EGM181_09000</name>
</gene>
<dbReference type="EMBL" id="CP050485">
    <property type="protein sequence ID" value="QOG27375.1"/>
    <property type="molecule type" value="Genomic_DNA"/>
</dbReference>
<dbReference type="RefSeq" id="WP_347083719.1">
    <property type="nucleotide sequence ID" value="NZ_JBDMRO010000007.1"/>
</dbReference>
<name>A0AAE7MPP9_ENTGA</name>
<proteinExistence type="predicted"/>
<dbReference type="Proteomes" id="UP000516696">
    <property type="component" value="Chromosome"/>
</dbReference>
<dbReference type="AlphaFoldDB" id="A0AAE7MPP9"/>
<reference evidence="1 2" key="1">
    <citation type="submission" date="2020-03" db="EMBL/GenBank/DDBJ databases">
        <title>Characterization of ganglioside-mimicking enterococci.</title>
        <authorList>
            <person name="Patry R.T."/>
            <person name="Nothaft H."/>
            <person name="Bridger R."/>
            <person name="Shajahan A."/>
            <person name="Huynh S."/>
            <person name="Sanchez S."/>
            <person name="Azadi P."/>
            <person name="Cooper K."/>
            <person name="Miller W.G."/>
            <person name="Parker C.T."/>
            <person name="Wells L."/>
            <person name="Szymanski C.M."/>
        </authorList>
    </citation>
    <scope>NUCLEOTIDE SEQUENCE [LARGE SCALE GENOMIC DNA]</scope>
    <source>
        <strain evidence="1 2">EGM181</strain>
    </source>
</reference>
<accession>A0AAE7MPP9</accession>
<sequence length="64" mass="7617">MSTEFRLISMIRLQKFLLIDYSGAWKREGVVANIFMIVGCSFFETYHFSRELNILNDTFSFIRI</sequence>
<evidence type="ECO:0000313" key="1">
    <source>
        <dbReference type="EMBL" id="QOG27375.1"/>
    </source>
</evidence>
<protein>
    <submittedName>
        <fullName evidence="1">Uncharacterized protein</fullName>
    </submittedName>
</protein>
<organism evidence="1 2">
    <name type="scientific">Enterococcus gallinarum</name>
    <dbReference type="NCBI Taxonomy" id="1353"/>
    <lineage>
        <taxon>Bacteria</taxon>
        <taxon>Bacillati</taxon>
        <taxon>Bacillota</taxon>
        <taxon>Bacilli</taxon>
        <taxon>Lactobacillales</taxon>
        <taxon>Enterococcaceae</taxon>
        <taxon>Enterococcus</taxon>
    </lineage>
</organism>
<evidence type="ECO:0000313" key="2">
    <source>
        <dbReference type="Proteomes" id="UP000516696"/>
    </source>
</evidence>